<reference evidence="1" key="1">
    <citation type="journal article" date="2020" name="Cell">
        <title>Large-Scale Comparative Analyses of Tick Genomes Elucidate Their Genetic Diversity and Vector Capacities.</title>
        <authorList>
            <consortium name="Tick Genome and Microbiome Consortium (TIGMIC)"/>
            <person name="Jia N."/>
            <person name="Wang J."/>
            <person name="Shi W."/>
            <person name="Du L."/>
            <person name="Sun Y."/>
            <person name="Zhan W."/>
            <person name="Jiang J.F."/>
            <person name="Wang Q."/>
            <person name="Zhang B."/>
            <person name="Ji P."/>
            <person name="Bell-Sakyi L."/>
            <person name="Cui X.M."/>
            <person name="Yuan T.T."/>
            <person name="Jiang B.G."/>
            <person name="Yang W.F."/>
            <person name="Lam T.T."/>
            <person name="Chang Q.C."/>
            <person name="Ding S.J."/>
            <person name="Wang X.J."/>
            <person name="Zhu J.G."/>
            <person name="Ruan X.D."/>
            <person name="Zhao L."/>
            <person name="Wei J.T."/>
            <person name="Ye R.Z."/>
            <person name="Que T.C."/>
            <person name="Du C.H."/>
            <person name="Zhou Y.H."/>
            <person name="Cheng J.X."/>
            <person name="Dai P.F."/>
            <person name="Guo W.B."/>
            <person name="Han X.H."/>
            <person name="Huang E.J."/>
            <person name="Li L.F."/>
            <person name="Wei W."/>
            <person name="Gao Y.C."/>
            <person name="Liu J.Z."/>
            <person name="Shao H.Z."/>
            <person name="Wang X."/>
            <person name="Wang C.C."/>
            <person name="Yang T.C."/>
            <person name="Huo Q.B."/>
            <person name="Li W."/>
            <person name="Chen H.Y."/>
            <person name="Chen S.E."/>
            <person name="Zhou L.G."/>
            <person name="Ni X.B."/>
            <person name="Tian J.H."/>
            <person name="Sheng Y."/>
            <person name="Liu T."/>
            <person name="Pan Y.S."/>
            <person name="Xia L.Y."/>
            <person name="Li J."/>
            <person name="Zhao F."/>
            <person name="Cao W.C."/>
        </authorList>
    </citation>
    <scope>NUCLEOTIDE SEQUENCE</scope>
    <source>
        <strain evidence="1">Rmic-2018</strain>
    </source>
</reference>
<dbReference type="Proteomes" id="UP000821866">
    <property type="component" value="Unassembled WGS sequence"/>
</dbReference>
<evidence type="ECO:0000313" key="1">
    <source>
        <dbReference type="EMBL" id="KAH7964260.1"/>
    </source>
</evidence>
<sequence>MRLLRFTFQRWRPSSSTDARFSDNALACDSMVVFKLLQPYVAWVEVLVAESKPEAFGLREQDRPIERDVLSTIAYKPFAERRFKIS</sequence>
<dbReference type="AlphaFoldDB" id="A0A9J6D010"/>
<keyword evidence="2" id="KW-1185">Reference proteome</keyword>
<comment type="caution">
    <text evidence="1">The sequence shown here is derived from an EMBL/GenBank/DDBJ whole genome shotgun (WGS) entry which is preliminary data.</text>
</comment>
<proteinExistence type="predicted"/>
<dbReference type="EMBL" id="JABSTU010004087">
    <property type="protein sequence ID" value="KAH7964260.1"/>
    <property type="molecule type" value="Genomic_DNA"/>
</dbReference>
<accession>A0A9J6D010</accession>
<organism evidence="1 2">
    <name type="scientific">Rhipicephalus microplus</name>
    <name type="common">Cattle tick</name>
    <name type="synonym">Boophilus microplus</name>
    <dbReference type="NCBI Taxonomy" id="6941"/>
    <lineage>
        <taxon>Eukaryota</taxon>
        <taxon>Metazoa</taxon>
        <taxon>Ecdysozoa</taxon>
        <taxon>Arthropoda</taxon>
        <taxon>Chelicerata</taxon>
        <taxon>Arachnida</taxon>
        <taxon>Acari</taxon>
        <taxon>Parasitiformes</taxon>
        <taxon>Ixodida</taxon>
        <taxon>Ixodoidea</taxon>
        <taxon>Ixodidae</taxon>
        <taxon>Rhipicephalinae</taxon>
        <taxon>Rhipicephalus</taxon>
        <taxon>Boophilus</taxon>
    </lineage>
</organism>
<reference evidence="1" key="2">
    <citation type="submission" date="2021-09" db="EMBL/GenBank/DDBJ databases">
        <authorList>
            <person name="Jia N."/>
            <person name="Wang J."/>
            <person name="Shi W."/>
            <person name="Du L."/>
            <person name="Sun Y."/>
            <person name="Zhan W."/>
            <person name="Jiang J."/>
            <person name="Wang Q."/>
            <person name="Zhang B."/>
            <person name="Ji P."/>
            <person name="Sakyi L.B."/>
            <person name="Cui X."/>
            <person name="Yuan T."/>
            <person name="Jiang B."/>
            <person name="Yang W."/>
            <person name="Lam T.T.-Y."/>
            <person name="Chang Q."/>
            <person name="Ding S."/>
            <person name="Wang X."/>
            <person name="Zhu J."/>
            <person name="Ruan X."/>
            <person name="Zhao L."/>
            <person name="Wei J."/>
            <person name="Que T."/>
            <person name="Du C."/>
            <person name="Cheng J."/>
            <person name="Dai P."/>
            <person name="Han X."/>
            <person name="Huang E."/>
            <person name="Gao Y."/>
            <person name="Liu J."/>
            <person name="Shao H."/>
            <person name="Ye R."/>
            <person name="Li L."/>
            <person name="Wei W."/>
            <person name="Wang X."/>
            <person name="Wang C."/>
            <person name="Huo Q."/>
            <person name="Li W."/>
            <person name="Guo W."/>
            <person name="Chen H."/>
            <person name="Chen S."/>
            <person name="Zhou L."/>
            <person name="Zhou L."/>
            <person name="Ni X."/>
            <person name="Tian J."/>
            <person name="Zhou Y."/>
            <person name="Sheng Y."/>
            <person name="Liu T."/>
            <person name="Pan Y."/>
            <person name="Xia L."/>
            <person name="Li J."/>
            <person name="Zhao F."/>
            <person name="Cao W."/>
        </authorList>
    </citation>
    <scope>NUCLEOTIDE SEQUENCE</scope>
    <source>
        <strain evidence="1">Rmic-2018</strain>
        <tissue evidence="1">Larvae</tissue>
    </source>
</reference>
<evidence type="ECO:0000313" key="2">
    <source>
        <dbReference type="Proteomes" id="UP000821866"/>
    </source>
</evidence>
<name>A0A9J6D010_RHIMP</name>
<gene>
    <name evidence="1" type="ORF">HPB51_027501</name>
</gene>
<protein>
    <submittedName>
        <fullName evidence="1">Uncharacterized protein</fullName>
    </submittedName>
</protein>